<gene>
    <name evidence="2" type="ORF">TVAG_474760</name>
</gene>
<accession>A2ERM6</accession>
<keyword evidence="1" id="KW-0812">Transmembrane</keyword>
<name>A2ERM6_TRIV3</name>
<feature type="transmembrane region" description="Helical" evidence="1">
    <location>
        <begin position="56"/>
        <end position="82"/>
    </location>
</feature>
<organism evidence="2 3">
    <name type="scientific">Trichomonas vaginalis (strain ATCC PRA-98 / G3)</name>
    <dbReference type="NCBI Taxonomy" id="412133"/>
    <lineage>
        <taxon>Eukaryota</taxon>
        <taxon>Metamonada</taxon>
        <taxon>Parabasalia</taxon>
        <taxon>Trichomonadida</taxon>
        <taxon>Trichomonadidae</taxon>
        <taxon>Trichomonas</taxon>
    </lineage>
</organism>
<keyword evidence="3" id="KW-1185">Reference proteome</keyword>
<dbReference type="VEuPathDB" id="TrichDB:TVAG_474760"/>
<dbReference type="Proteomes" id="UP000001542">
    <property type="component" value="Unassembled WGS sequence"/>
</dbReference>
<evidence type="ECO:0000313" key="3">
    <source>
        <dbReference type="Proteomes" id="UP000001542"/>
    </source>
</evidence>
<evidence type="ECO:0000256" key="1">
    <source>
        <dbReference type="SAM" id="Phobius"/>
    </source>
</evidence>
<dbReference type="InParanoid" id="A2ERM6"/>
<dbReference type="RefSeq" id="XP_001316901.1">
    <property type="nucleotide sequence ID" value="XM_001316866.1"/>
</dbReference>
<keyword evidence="1" id="KW-0472">Membrane</keyword>
<reference evidence="2" key="1">
    <citation type="submission" date="2006-10" db="EMBL/GenBank/DDBJ databases">
        <authorList>
            <person name="Amadeo P."/>
            <person name="Zhao Q."/>
            <person name="Wortman J."/>
            <person name="Fraser-Liggett C."/>
            <person name="Carlton J."/>
        </authorList>
    </citation>
    <scope>NUCLEOTIDE SEQUENCE</scope>
    <source>
        <strain evidence="2">G3</strain>
    </source>
</reference>
<sequence length="85" mass="9524">MINRAENFISTLDAGSYEGQFVIRSSQNLDVTQAFSNLSARFMESCKTYRSARVKIVGACCLGFLASLLSPFVSFFGIYLLFKKF</sequence>
<dbReference type="VEuPathDB" id="TrichDB:TVAGG3_0345060"/>
<reference evidence="2" key="2">
    <citation type="journal article" date="2007" name="Science">
        <title>Draft genome sequence of the sexually transmitted pathogen Trichomonas vaginalis.</title>
        <authorList>
            <person name="Carlton J.M."/>
            <person name="Hirt R.P."/>
            <person name="Silva J.C."/>
            <person name="Delcher A.L."/>
            <person name="Schatz M."/>
            <person name="Zhao Q."/>
            <person name="Wortman J.R."/>
            <person name="Bidwell S.L."/>
            <person name="Alsmark U.C.M."/>
            <person name="Besteiro S."/>
            <person name="Sicheritz-Ponten T."/>
            <person name="Noel C.J."/>
            <person name="Dacks J.B."/>
            <person name="Foster P.G."/>
            <person name="Simillion C."/>
            <person name="Van de Peer Y."/>
            <person name="Miranda-Saavedra D."/>
            <person name="Barton G.J."/>
            <person name="Westrop G.D."/>
            <person name="Mueller S."/>
            <person name="Dessi D."/>
            <person name="Fiori P.L."/>
            <person name="Ren Q."/>
            <person name="Paulsen I."/>
            <person name="Zhang H."/>
            <person name="Bastida-Corcuera F.D."/>
            <person name="Simoes-Barbosa A."/>
            <person name="Brown M.T."/>
            <person name="Hayes R.D."/>
            <person name="Mukherjee M."/>
            <person name="Okumura C.Y."/>
            <person name="Schneider R."/>
            <person name="Smith A.J."/>
            <person name="Vanacova S."/>
            <person name="Villalvazo M."/>
            <person name="Haas B.J."/>
            <person name="Pertea M."/>
            <person name="Feldblyum T.V."/>
            <person name="Utterback T.R."/>
            <person name="Shu C.L."/>
            <person name="Osoegawa K."/>
            <person name="de Jong P.J."/>
            <person name="Hrdy I."/>
            <person name="Horvathova L."/>
            <person name="Zubacova Z."/>
            <person name="Dolezal P."/>
            <person name="Malik S.B."/>
            <person name="Logsdon J.M. Jr."/>
            <person name="Henze K."/>
            <person name="Gupta A."/>
            <person name="Wang C.C."/>
            <person name="Dunne R.L."/>
            <person name="Upcroft J.A."/>
            <person name="Upcroft P."/>
            <person name="White O."/>
            <person name="Salzberg S.L."/>
            <person name="Tang P."/>
            <person name="Chiu C.-H."/>
            <person name="Lee Y.-S."/>
            <person name="Embley T.M."/>
            <person name="Coombs G.H."/>
            <person name="Mottram J.C."/>
            <person name="Tachezy J."/>
            <person name="Fraser-Liggett C.M."/>
            <person name="Johnson P.J."/>
        </authorList>
    </citation>
    <scope>NUCLEOTIDE SEQUENCE [LARGE SCALE GENOMIC DNA]</scope>
    <source>
        <strain evidence="2">G3</strain>
    </source>
</reference>
<dbReference type="AlphaFoldDB" id="A2ERM6"/>
<evidence type="ECO:0000313" key="2">
    <source>
        <dbReference type="EMBL" id="EAY04678.1"/>
    </source>
</evidence>
<dbReference type="EMBL" id="DS113468">
    <property type="protein sequence ID" value="EAY04678.1"/>
    <property type="molecule type" value="Genomic_DNA"/>
</dbReference>
<keyword evidence="1" id="KW-1133">Transmembrane helix</keyword>
<protein>
    <submittedName>
        <fullName evidence="2">Uncharacterized protein</fullName>
    </submittedName>
</protein>
<dbReference type="KEGG" id="tva:4762541"/>
<proteinExistence type="predicted"/>